<protein>
    <submittedName>
        <fullName evidence="4">TerD family protein</fullName>
    </submittedName>
</protein>
<dbReference type="CDD" id="cd06974">
    <property type="entry name" value="TerD_like"/>
    <property type="match status" value="1"/>
</dbReference>
<dbReference type="InterPro" id="IPR003325">
    <property type="entry name" value="TerD"/>
</dbReference>
<evidence type="ECO:0000259" key="3">
    <source>
        <dbReference type="Pfam" id="PF02342"/>
    </source>
</evidence>
<dbReference type="RefSeq" id="WP_225237931.1">
    <property type="nucleotide sequence ID" value="NZ_JAHYBX010000001.1"/>
</dbReference>
<feature type="domain" description="TerD" evidence="3">
    <location>
        <begin position="1"/>
        <end position="187"/>
    </location>
</feature>
<reference evidence="4 5" key="1">
    <citation type="submission" date="2021-07" db="EMBL/GenBank/DDBJ databases">
        <title>Characterization of Violacein-producing bacteria and related species.</title>
        <authorList>
            <person name="Wilson H.S."/>
            <person name="De Leon M.E."/>
        </authorList>
    </citation>
    <scope>NUCLEOTIDE SEQUENCE [LARGE SCALE GENOMIC DNA]</scope>
    <source>
        <strain evidence="4 5">HSC-2F05</strain>
    </source>
</reference>
<evidence type="ECO:0000313" key="4">
    <source>
        <dbReference type="EMBL" id="MCA1855594.1"/>
    </source>
</evidence>
<dbReference type="EMBL" id="JAHYBX010000001">
    <property type="protein sequence ID" value="MCA1855594.1"/>
    <property type="molecule type" value="Genomic_DNA"/>
</dbReference>
<dbReference type="InterPro" id="IPR051324">
    <property type="entry name" value="Stress/Tellurium_Resist"/>
</dbReference>
<sequence>MAVSLGKGQGISLRKADNNLSRITIGLGWDVAEPKRGLLGSLFGAKPEDYDLDAIALLLGPDDKLPGREDVVFYNAQHHPSGALWLTGDNRTGAGDGDDEQIIVKLDQLPPKYTRILFLVAIYEGRAKRQDFSKVANAFIRAVDADNKEMCRFNISGDAGMAEHCSLTFAEVVRADGGWKFNAIGTPHPSDRFVDVMRPYLA</sequence>
<dbReference type="Proteomes" id="UP001198602">
    <property type="component" value="Unassembled WGS sequence"/>
</dbReference>
<dbReference type="Gene3D" id="2.60.60.30">
    <property type="entry name" value="sav2460 like domains"/>
    <property type="match status" value="1"/>
</dbReference>
<name>A0ABS7YBE6_9BURK</name>
<comment type="similarity">
    <text evidence="1">Belongs to the CAPAB/TerDEXZ family.</text>
</comment>
<evidence type="ECO:0000313" key="5">
    <source>
        <dbReference type="Proteomes" id="UP001198602"/>
    </source>
</evidence>
<gene>
    <name evidence="4" type="ORF">LE190_06595</name>
</gene>
<evidence type="ECO:0000256" key="1">
    <source>
        <dbReference type="ARBA" id="ARBA00008775"/>
    </source>
</evidence>
<organism evidence="4 5">
    <name type="scientific">Massilia hydrophila</name>
    <dbReference type="NCBI Taxonomy" id="3044279"/>
    <lineage>
        <taxon>Bacteria</taxon>
        <taxon>Pseudomonadati</taxon>
        <taxon>Pseudomonadota</taxon>
        <taxon>Betaproteobacteria</taxon>
        <taxon>Burkholderiales</taxon>
        <taxon>Oxalobacteraceae</taxon>
        <taxon>Telluria group</taxon>
        <taxon>Massilia</taxon>
    </lineage>
</organism>
<comment type="caution">
    <text evidence="4">The sequence shown here is derived from an EMBL/GenBank/DDBJ whole genome shotgun (WGS) entry which is preliminary data.</text>
</comment>
<dbReference type="PANTHER" id="PTHR32097">
    <property type="entry name" value="CAMP-BINDING PROTEIN 1-RELATED"/>
    <property type="match status" value="1"/>
</dbReference>
<keyword evidence="5" id="KW-1185">Reference proteome</keyword>
<keyword evidence="2" id="KW-0778">Tellurium resistance</keyword>
<accession>A0ABS7YBE6</accession>
<dbReference type="Pfam" id="PF02342">
    <property type="entry name" value="TerD"/>
    <property type="match status" value="1"/>
</dbReference>
<proteinExistence type="inferred from homology"/>
<evidence type="ECO:0000256" key="2">
    <source>
        <dbReference type="ARBA" id="ARBA00022686"/>
    </source>
</evidence>
<dbReference type="PANTHER" id="PTHR32097:SF4">
    <property type="entry name" value="GENERAL STRESS PROTEIN 16U"/>
    <property type="match status" value="1"/>
</dbReference>